<accession>A0A8S4QZ48</accession>
<name>A0A8S4QZ48_9NEOP</name>
<keyword evidence="3" id="KW-1185">Reference proteome</keyword>
<dbReference type="OrthoDB" id="6938669at2759"/>
<organism evidence="2 3">
    <name type="scientific">Pararge aegeria aegeria</name>
    <dbReference type="NCBI Taxonomy" id="348720"/>
    <lineage>
        <taxon>Eukaryota</taxon>
        <taxon>Metazoa</taxon>
        <taxon>Ecdysozoa</taxon>
        <taxon>Arthropoda</taxon>
        <taxon>Hexapoda</taxon>
        <taxon>Insecta</taxon>
        <taxon>Pterygota</taxon>
        <taxon>Neoptera</taxon>
        <taxon>Endopterygota</taxon>
        <taxon>Lepidoptera</taxon>
        <taxon>Glossata</taxon>
        <taxon>Ditrysia</taxon>
        <taxon>Papilionoidea</taxon>
        <taxon>Nymphalidae</taxon>
        <taxon>Satyrinae</taxon>
        <taxon>Satyrini</taxon>
        <taxon>Parargina</taxon>
        <taxon>Pararge</taxon>
    </lineage>
</organism>
<reference evidence="2" key="1">
    <citation type="submission" date="2022-03" db="EMBL/GenBank/DDBJ databases">
        <authorList>
            <person name="Lindestad O."/>
        </authorList>
    </citation>
    <scope>NUCLEOTIDE SEQUENCE</scope>
</reference>
<dbReference type="EMBL" id="CAKXAJ010023267">
    <property type="protein sequence ID" value="CAH2227608.1"/>
    <property type="molecule type" value="Genomic_DNA"/>
</dbReference>
<dbReference type="AlphaFoldDB" id="A0A8S4QZ48"/>
<evidence type="ECO:0000256" key="1">
    <source>
        <dbReference type="SAM" id="MobiDB-lite"/>
    </source>
</evidence>
<evidence type="ECO:0000313" key="2">
    <source>
        <dbReference type="EMBL" id="CAH2227608.1"/>
    </source>
</evidence>
<protein>
    <submittedName>
        <fullName evidence="2">Jg11286 protein</fullName>
    </submittedName>
</protein>
<gene>
    <name evidence="2" type="primary">jg11286</name>
    <name evidence="2" type="ORF">PAEG_LOCUS7986</name>
</gene>
<evidence type="ECO:0000313" key="3">
    <source>
        <dbReference type="Proteomes" id="UP000838756"/>
    </source>
</evidence>
<sequence length="68" mass="7753">MEIRTKTRVTDIAQRVARQAEVVMGGAHSSKKESTLVSQGAGMAAPHWQAQRWSTPNEVDRRHRSRRR</sequence>
<dbReference type="Proteomes" id="UP000838756">
    <property type="component" value="Unassembled WGS sequence"/>
</dbReference>
<feature type="region of interest" description="Disordered" evidence="1">
    <location>
        <begin position="24"/>
        <end position="68"/>
    </location>
</feature>
<proteinExistence type="predicted"/>
<comment type="caution">
    <text evidence="2">The sequence shown here is derived from an EMBL/GenBank/DDBJ whole genome shotgun (WGS) entry which is preliminary data.</text>
</comment>